<evidence type="ECO:0000256" key="1">
    <source>
        <dbReference type="SAM" id="Phobius"/>
    </source>
</evidence>
<organism evidence="3 4">
    <name type="scientific">Lentibacillus amyloliquefaciens</name>
    <dbReference type="NCBI Taxonomy" id="1472767"/>
    <lineage>
        <taxon>Bacteria</taxon>
        <taxon>Bacillati</taxon>
        <taxon>Bacillota</taxon>
        <taxon>Bacilli</taxon>
        <taxon>Bacillales</taxon>
        <taxon>Bacillaceae</taxon>
        <taxon>Lentibacillus</taxon>
    </lineage>
</organism>
<feature type="transmembrane region" description="Helical" evidence="1">
    <location>
        <begin position="12"/>
        <end position="31"/>
    </location>
</feature>
<dbReference type="OrthoDB" id="5002656at2"/>
<reference evidence="3 4" key="1">
    <citation type="submission" date="2016-01" db="EMBL/GenBank/DDBJ databases">
        <title>Complete genome sequence of strain Lentibacillus amyloliquefaciens LAM0015T isolated from saline sediment.</title>
        <authorList>
            <person name="Wang J.-L."/>
            <person name="He M.-X."/>
        </authorList>
    </citation>
    <scope>NUCLEOTIDE SEQUENCE [LARGE SCALE GENOMIC DNA]</scope>
    <source>
        <strain evidence="3 4">LAM0015</strain>
    </source>
</reference>
<sequence length="250" mass="28879">MKTAWLVSFIRIPLLLVMMLIFFLFLELFGLEFTFPFLPGLSTVYFTVVNVICFILLHQLLKKKGYSIKALTGFQPERFVKDILYGFLWLFVLYIPFVMTVMGMMFILYGMDFINHFEAVFTGGMDNYSFLRPGWVMWFAASVSLLFPFLNAPIEELMYRGYAQPLFIKHFKKVWPGIIIPSAGFAMQHVMLAVSLEGAVVYAAAFFVWGIGSGIIYYNQKRLFPLIICHFIVNIAFSVFPVLFLILDFS</sequence>
<name>A0A0U4EYY6_9BACI</name>
<dbReference type="InterPro" id="IPR003675">
    <property type="entry name" value="Rce1/LyrA-like_dom"/>
</dbReference>
<dbReference type="GO" id="GO:0004175">
    <property type="term" value="F:endopeptidase activity"/>
    <property type="evidence" value="ECO:0007669"/>
    <property type="project" value="UniProtKB-ARBA"/>
</dbReference>
<dbReference type="AlphaFoldDB" id="A0A0U4EYY6"/>
<evidence type="ECO:0000259" key="2">
    <source>
        <dbReference type="Pfam" id="PF02517"/>
    </source>
</evidence>
<keyword evidence="4" id="KW-1185">Reference proteome</keyword>
<dbReference type="Proteomes" id="UP000050331">
    <property type="component" value="Chromosome"/>
</dbReference>
<gene>
    <name evidence="3" type="ORF">AOX59_07705</name>
</gene>
<feature type="domain" description="CAAX prenyl protease 2/Lysostaphin resistance protein A-like" evidence="2">
    <location>
        <begin position="141"/>
        <end position="235"/>
    </location>
</feature>
<dbReference type="GO" id="GO:0080120">
    <property type="term" value="P:CAAX-box protein maturation"/>
    <property type="evidence" value="ECO:0007669"/>
    <property type="project" value="UniProtKB-ARBA"/>
</dbReference>
<feature type="transmembrane region" description="Helical" evidence="1">
    <location>
        <begin position="200"/>
        <end position="219"/>
    </location>
</feature>
<keyword evidence="1" id="KW-0472">Membrane</keyword>
<dbReference type="Pfam" id="PF02517">
    <property type="entry name" value="Rce1-like"/>
    <property type="match status" value="1"/>
</dbReference>
<evidence type="ECO:0000313" key="4">
    <source>
        <dbReference type="Proteomes" id="UP000050331"/>
    </source>
</evidence>
<feature type="transmembrane region" description="Helical" evidence="1">
    <location>
        <begin position="226"/>
        <end position="247"/>
    </location>
</feature>
<dbReference type="RefSeq" id="WP_068444180.1">
    <property type="nucleotide sequence ID" value="NZ_CP013862.1"/>
</dbReference>
<dbReference type="KEGG" id="lao:AOX59_07705"/>
<keyword evidence="1" id="KW-1133">Transmembrane helix</keyword>
<feature type="transmembrane region" description="Helical" evidence="1">
    <location>
        <begin position="174"/>
        <end position="194"/>
    </location>
</feature>
<protein>
    <recommendedName>
        <fullName evidence="2">CAAX prenyl protease 2/Lysostaphin resistance protein A-like domain-containing protein</fullName>
    </recommendedName>
</protein>
<evidence type="ECO:0000313" key="3">
    <source>
        <dbReference type="EMBL" id="ALX48503.1"/>
    </source>
</evidence>
<feature type="transmembrane region" description="Helical" evidence="1">
    <location>
        <begin position="82"/>
        <end position="109"/>
    </location>
</feature>
<dbReference type="STRING" id="1472767.AOX59_07705"/>
<keyword evidence="1" id="KW-0812">Transmembrane</keyword>
<accession>A0A0U4EYY6</accession>
<proteinExistence type="predicted"/>
<dbReference type="EMBL" id="CP013862">
    <property type="protein sequence ID" value="ALX48503.1"/>
    <property type="molecule type" value="Genomic_DNA"/>
</dbReference>
<feature type="transmembrane region" description="Helical" evidence="1">
    <location>
        <begin position="43"/>
        <end position="61"/>
    </location>
</feature>
<feature type="transmembrane region" description="Helical" evidence="1">
    <location>
        <begin position="135"/>
        <end position="154"/>
    </location>
</feature>